<feature type="domain" description="Fumarylacetoacetase-like C-terminal" evidence="1">
    <location>
        <begin position="128"/>
        <end position="314"/>
    </location>
</feature>
<dbReference type="InterPro" id="IPR011234">
    <property type="entry name" value="Fumarylacetoacetase-like_C"/>
</dbReference>
<protein>
    <recommendedName>
        <fullName evidence="1">Fumarylacetoacetase-like C-terminal domain-containing protein</fullName>
    </recommendedName>
</protein>
<sequence>MKLVTFRVADGAERLGLLLEKVVVLDLQRAHLVAAGCGHPALGGMQALIEAGKEGLSLVSGLRDVATPDCRYEVGVDARLLAPLPRPQQIRDCLSFDQHLIGCAEAIRVRMDLAEILPRHVSMIETMKSRPIYYKANRFAVTGPDTEVVWPAYSQLRDYELEMAAVIGQRVKNVTPREASGSIFGYTVFNDFSARDTQALEAGGGLGPAKAKDFDNANAMGPCIVTSDEFDPYNARMTASINGEVQSIGHSSSMNRSFEELISHISQSETIYPGEIIGSGTVGGGCGLEQGRLLEDGDVVELEVEGIGILRNRIRV</sequence>
<dbReference type="SUPFAM" id="SSF56529">
    <property type="entry name" value="FAH"/>
    <property type="match status" value="1"/>
</dbReference>
<dbReference type="KEGG" id="sphj:BSL82_04720"/>
<evidence type="ECO:0000259" key="1">
    <source>
        <dbReference type="Pfam" id="PF01557"/>
    </source>
</evidence>
<dbReference type="PANTHER" id="PTHR43211">
    <property type="entry name" value="FUMARYLACETOACETATE HYDROLASE"/>
    <property type="match status" value="1"/>
</dbReference>
<evidence type="ECO:0000313" key="3">
    <source>
        <dbReference type="Proteomes" id="UP000182063"/>
    </source>
</evidence>
<dbReference type="AlphaFoldDB" id="A0A1L3ZST9"/>
<reference evidence="3" key="1">
    <citation type="submission" date="2016-11" db="EMBL/GenBank/DDBJ databases">
        <title>Complete Genome Sequence of alachlor-degrading Sphingomonas sp. strain JJ-A5.</title>
        <authorList>
            <person name="Lee H."/>
            <person name="Ka J.-O."/>
        </authorList>
    </citation>
    <scope>NUCLEOTIDE SEQUENCE [LARGE SCALE GENOMIC DNA]</scope>
    <source>
        <strain evidence="3">JJ-A5</strain>
    </source>
</reference>
<dbReference type="EMBL" id="CP018221">
    <property type="protein sequence ID" value="API58701.1"/>
    <property type="molecule type" value="Genomic_DNA"/>
</dbReference>
<gene>
    <name evidence="2" type="ORF">BSL82_04720</name>
</gene>
<dbReference type="Pfam" id="PF01557">
    <property type="entry name" value="FAA_hydrolase"/>
    <property type="match status" value="1"/>
</dbReference>
<dbReference type="OrthoDB" id="5197601at2"/>
<dbReference type="RefSeq" id="WP_072596259.1">
    <property type="nucleotide sequence ID" value="NZ_CP018221.1"/>
</dbReference>
<dbReference type="STRING" id="1921510.BSL82_04720"/>
<dbReference type="InterPro" id="IPR036663">
    <property type="entry name" value="Fumarylacetoacetase_C_sf"/>
</dbReference>
<dbReference type="Proteomes" id="UP000182063">
    <property type="component" value="Chromosome"/>
</dbReference>
<dbReference type="Gene3D" id="3.90.850.10">
    <property type="entry name" value="Fumarylacetoacetase-like, C-terminal domain"/>
    <property type="match status" value="1"/>
</dbReference>
<dbReference type="PANTHER" id="PTHR43211:SF1">
    <property type="entry name" value="BLL6422 PROTEIN"/>
    <property type="match status" value="1"/>
</dbReference>
<keyword evidence="3" id="KW-1185">Reference proteome</keyword>
<organism evidence="2 3">
    <name type="scientific">Tardibacter chloracetimidivorans</name>
    <dbReference type="NCBI Taxonomy" id="1921510"/>
    <lineage>
        <taxon>Bacteria</taxon>
        <taxon>Pseudomonadati</taxon>
        <taxon>Pseudomonadota</taxon>
        <taxon>Alphaproteobacteria</taxon>
        <taxon>Sphingomonadales</taxon>
        <taxon>Sphingomonadaceae</taxon>
        <taxon>Tardibacter</taxon>
    </lineage>
</organism>
<evidence type="ECO:0000313" key="2">
    <source>
        <dbReference type="EMBL" id="API58701.1"/>
    </source>
</evidence>
<dbReference type="GO" id="GO:0003824">
    <property type="term" value="F:catalytic activity"/>
    <property type="evidence" value="ECO:0007669"/>
    <property type="project" value="InterPro"/>
</dbReference>
<accession>A0A1L3ZST9</accession>
<proteinExistence type="predicted"/>
<name>A0A1L3ZST9_9SPHN</name>